<gene>
    <name evidence="2" type="ORF">J7S33_29215</name>
    <name evidence="1" type="ORF">JOE68_005603</name>
</gene>
<evidence type="ECO:0000313" key="1">
    <source>
        <dbReference type="EMBL" id="MBM7814738.1"/>
    </source>
</evidence>
<evidence type="ECO:0000313" key="2">
    <source>
        <dbReference type="EMBL" id="QTR03021.1"/>
    </source>
</evidence>
<organism evidence="2 3">
    <name type="scientific">Saccharothrix algeriensis</name>
    <dbReference type="NCBI Taxonomy" id="173560"/>
    <lineage>
        <taxon>Bacteria</taxon>
        <taxon>Bacillati</taxon>
        <taxon>Actinomycetota</taxon>
        <taxon>Actinomycetes</taxon>
        <taxon>Pseudonocardiales</taxon>
        <taxon>Pseudonocardiaceae</taxon>
        <taxon>Saccharothrix</taxon>
    </lineage>
</organism>
<dbReference type="AlphaFoldDB" id="A0A8T8HXA8"/>
<accession>A0A8T8HXA8</accession>
<evidence type="ECO:0000313" key="3">
    <source>
        <dbReference type="Proteomes" id="UP000671828"/>
    </source>
</evidence>
<dbReference type="NCBIfam" id="NF033521">
    <property type="entry name" value="lasso_leader_L3"/>
    <property type="match status" value="1"/>
</dbReference>
<keyword evidence="4" id="KW-1185">Reference proteome</keyword>
<dbReference type="EMBL" id="JAFBCL010000001">
    <property type="protein sequence ID" value="MBM7814738.1"/>
    <property type="molecule type" value="Genomic_DNA"/>
</dbReference>
<dbReference type="RefSeq" id="WP_204845349.1">
    <property type="nucleotide sequence ID" value="NZ_JAFBCL010000001.1"/>
</dbReference>
<dbReference type="EMBL" id="CP072788">
    <property type="protein sequence ID" value="QTR03021.1"/>
    <property type="molecule type" value="Genomic_DNA"/>
</dbReference>
<dbReference type="Proteomes" id="UP000671828">
    <property type="component" value="Chromosome"/>
</dbReference>
<sequence>MTDETTVYEPPAFVEVGDFEKVTLGPRGWGFEFDVRCLVWCD</sequence>
<protein>
    <submittedName>
        <fullName evidence="2">Lasso RiPP family leader peptide-containing protein</fullName>
    </submittedName>
</protein>
<reference evidence="1 4" key="1">
    <citation type="submission" date="2021-01" db="EMBL/GenBank/DDBJ databases">
        <title>Sequencing the genomes of 1000 actinobacteria strains.</title>
        <authorList>
            <person name="Klenk H.-P."/>
        </authorList>
    </citation>
    <scope>NUCLEOTIDE SEQUENCE [LARGE SCALE GENOMIC DNA]</scope>
    <source>
        <strain evidence="1 4">DSM 44581</strain>
    </source>
</reference>
<dbReference type="Proteomes" id="UP001195724">
    <property type="component" value="Unassembled WGS sequence"/>
</dbReference>
<evidence type="ECO:0000313" key="4">
    <source>
        <dbReference type="Proteomes" id="UP001195724"/>
    </source>
</evidence>
<reference evidence="2" key="2">
    <citation type="submission" date="2021-04" db="EMBL/GenBank/DDBJ databases">
        <title>Saccharothrix algeriensis WGS.</title>
        <authorList>
            <person name="Stuskova K."/>
            <person name="Hakalova E."/>
            <person name="Tebbal A.B."/>
            <person name="Eichmeier A."/>
        </authorList>
    </citation>
    <scope>NUCLEOTIDE SEQUENCE</scope>
    <source>
        <strain evidence="2">NRRL B-24137</strain>
    </source>
</reference>
<proteinExistence type="predicted"/>
<name>A0A8T8HXA8_9PSEU</name>